<sequence length="468" mass="52572">MVKGDEVGSHRDLFEYQFDGPTEDGENNSLMSGCITNHSKNTVQIHTGLQESQPLLLEPGHLGVVTFQKDFPWWLVSQGHDKIKLDHEAYKRLTYPEVEKIKQGNSKSDSTGSDMVDSNPLKRKLQDEGGSSSMNSPPRARTTARIREEGPQNKKSKIVSNPPARLVSNDGSGSEFNESRGYRRTSRWPDGKVLDRNRIITIKHHGTIYKIAKANGWDAPIAEPHLFAYDGRGSTSHNSALLFGESHKTVRIFAGIPGNHQVLKLPPGKIVELEYRENYPWVLTSTDPKAILNQKMYDLLVGPEKIKSKPKRPTQEVYKKFYDKLVTPRNKKQKPSQTINGVESPDDMVTNEHRVITVIHHGKEYKIAKADGYAGPDTKARLFMQVGTPYGQENTAAVLSLSDVTLRIFSGIPGDDYVTLEPQSTACVKYQKDYPWVLASADPEATLDKTMYDRLVTYSNINTRPKRI</sequence>
<keyword evidence="3" id="KW-1185">Reference proteome</keyword>
<reference evidence="3" key="1">
    <citation type="submission" date="2014-03" db="EMBL/GenBank/DDBJ databases">
        <title>The Genome Sequence of Puccinia striiformis f. sp. tritici PST-78.</title>
        <authorList>
            <consortium name="The Broad Institute Genome Sequencing Platform"/>
            <person name="Cuomo C."/>
            <person name="Hulbert S."/>
            <person name="Chen X."/>
            <person name="Walker B."/>
            <person name="Young S.K."/>
            <person name="Zeng Q."/>
            <person name="Gargeya S."/>
            <person name="Fitzgerald M."/>
            <person name="Haas B."/>
            <person name="Abouelleil A."/>
            <person name="Alvarado L."/>
            <person name="Arachchi H.M."/>
            <person name="Berlin A.M."/>
            <person name="Chapman S.B."/>
            <person name="Goldberg J."/>
            <person name="Griggs A."/>
            <person name="Gujja S."/>
            <person name="Hansen M."/>
            <person name="Howarth C."/>
            <person name="Imamovic A."/>
            <person name="Larimer J."/>
            <person name="McCowan C."/>
            <person name="Montmayeur A."/>
            <person name="Murphy C."/>
            <person name="Neiman D."/>
            <person name="Pearson M."/>
            <person name="Priest M."/>
            <person name="Roberts A."/>
            <person name="Saif S."/>
            <person name="Shea T."/>
            <person name="Sisk P."/>
            <person name="Sykes S."/>
            <person name="Wortman J."/>
            <person name="Nusbaum C."/>
            <person name="Birren B."/>
        </authorList>
    </citation>
    <scope>NUCLEOTIDE SEQUENCE [LARGE SCALE GENOMIC DNA]</scope>
    <source>
        <strain evidence="3">race PST-78</strain>
    </source>
</reference>
<dbReference type="EMBL" id="AJIL01000014">
    <property type="protein sequence ID" value="KNF04113.1"/>
    <property type="molecule type" value="Genomic_DNA"/>
</dbReference>
<proteinExistence type="predicted"/>
<evidence type="ECO:0000313" key="2">
    <source>
        <dbReference type="EMBL" id="KNF04113.1"/>
    </source>
</evidence>
<feature type="region of interest" description="Disordered" evidence="1">
    <location>
        <begin position="101"/>
        <end position="188"/>
    </location>
</feature>
<comment type="caution">
    <text evidence="2">The sequence shown here is derived from an EMBL/GenBank/DDBJ whole genome shotgun (WGS) entry which is preliminary data.</text>
</comment>
<dbReference type="Proteomes" id="UP000054564">
    <property type="component" value="Unassembled WGS sequence"/>
</dbReference>
<gene>
    <name evidence="2" type="ORF">PSTG_02818</name>
</gene>
<feature type="compositionally biased region" description="Polar residues" evidence="1">
    <location>
        <begin position="103"/>
        <end position="113"/>
    </location>
</feature>
<name>A0A0L0VXW5_9BASI</name>
<feature type="compositionally biased region" description="Basic and acidic residues" evidence="1">
    <location>
        <begin position="177"/>
        <end position="188"/>
    </location>
</feature>
<evidence type="ECO:0000313" key="3">
    <source>
        <dbReference type="Proteomes" id="UP000054564"/>
    </source>
</evidence>
<organism evidence="2 3">
    <name type="scientific">Puccinia striiformis f. sp. tritici PST-78</name>
    <dbReference type="NCBI Taxonomy" id="1165861"/>
    <lineage>
        <taxon>Eukaryota</taxon>
        <taxon>Fungi</taxon>
        <taxon>Dikarya</taxon>
        <taxon>Basidiomycota</taxon>
        <taxon>Pucciniomycotina</taxon>
        <taxon>Pucciniomycetes</taxon>
        <taxon>Pucciniales</taxon>
        <taxon>Pucciniaceae</taxon>
        <taxon>Puccinia</taxon>
    </lineage>
</organism>
<protein>
    <submittedName>
        <fullName evidence="2">Uncharacterized protein</fullName>
    </submittedName>
</protein>
<accession>A0A0L0VXW5</accession>
<evidence type="ECO:0000256" key="1">
    <source>
        <dbReference type="SAM" id="MobiDB-lite"/>
    </source>
</evidence>
<dbReference type="AlphaFoldDB" id="A0A0L0VXW5"/>